<dbReference type="AlphaFoldDB" id="A0AAV7I8K5"/>
<evidence type="ECO:0000313" key="1">
    <source>
        <dbReference type="EMBL" id="KAH0549065.1"/>
    </source>
</evidence>
<name>A0AAV7I8K5_COTGL</name>
<evidence type="ECO:0000313" key="2">
    <source>
        <dbReference type="Proteomes" id="UP000826195"/>
    </source>
</evidence>
<keyword evidence="2" id="KW-1185">Reference proteome</keyword>
<accession>A0AAV7I8K5</accession>
<dbReference type="Proteomes" id="UP000826195">
    <property type="component" value="Unassembled WGS sequence"/>
</dbReference>
<reference evidence="1 2" key="1">
    <citation type="journal article" date="2021" name="J. Hered.">
        <title>A chromosome-level genome assembly of the parasitoid wasp, Cotesia glomerata (Hymenoptera: Braconidae).</title>
        <authorList>
            <person name="Pinto B.J."/>
            <person name="Weis J.J."/>
            <person name="Gamble T."/>
            <person name="Ode P.J."/>
            <person name="Paul R."/>
            <person name="Zaspel J.M."/>
        </authorList>
    </citation>
    <scope>NUCLEOTIDE SEQUENCE [LARGE SCALE GENOMIC DNA]</scope>
    <source>
        <strain evidence="1">CgM1</strain>
    </source>
</reference>
<proteinExistence type="predicted"/>
<gene>
    <name evidence="1" type="ORF">KQX54_005661</name>
</gene>
<protein>
    <submittedName>
        <fullName evidence="1">Uncharacterized protein</fullName>
    </submittedName>
</protein>
<dbReference type="EMBL" id="JAHXZJ010001864">
    <property type="protein sequence ID" value="KAH0549065.1"/>
    <property type="molecule type" value="Genomic_DNA"/>
</dbReference>
<organism evidence="1 2">
    <name type="scientific">Cotesia glomerata</name>
    <name type="common">Lepidopteran parasitic wasp</name>
    <name type="synonym">Apanteles glomeratus</name>
    <dbReference type="NCBI Taxonomy" id="32391"/>
    <lineage>
        <taxon>Eukaryota</taxon>
        <taxon>Metazoa</taxon>
        <taxon>Ecdysozoa</taxon>
        <taxon>Arthropoda</taxon>
        <taxon>Hexapoda</taxon>
        <taxon>Insecta</taxon>
        <taxon>Pterygota</taxon>
        <taxon>Neoptera</taxon>
        <taxon>Endopterygota</taxon>
        <taxon>Hymenoptera</taxon>
        <taxon>Apocrita</taxon>
        <taxon>Ichneumonoidea</taxon>
        <taxon>Braconidae</taxon>
        <taxon>Microgastrinae</taxon>
        <taxon>Cotesia</taxon>
    </lineage>
</organism>
<sequence length="79" mass="9067">MDLSRMPRGSTNSKNCTLKVTDPTSPMVSLFKVKRIKAWWPFNFVTPEGQTIQANADNYGNYYHEESQTVDDDRLPVEV</sequence>
<comment type="caution">
    <text evidence="1">The sequence shown here is derived from an EMBL/GenBank/DDBJ whole genome shotgun (WGS) entry which is preliminary data.</text>
</comment>